<dbReference type="PANTHER" id="PTHR11877:SF99">
    <property type="entry name" value="1,3,6,8-TETRAHYDROXYNAPHTHALENE SYNTHASE"/>
    <property type="match status" value="1"/>
</dbReference>
<organism evidence="7 8">
    <name type="scientific">Aerophototrophica crusticola</name>
    <dbReference type="NCBI Taxonomy" id="1709002"/>
    <lineage>
        <taxon>Bacteria</taxon>
        <taxon>Pseudomonadati</taxon>
        <taxon>Pseudomonadota</taxon>
        <taxon>Alphaproteobacteria</taxon>
        <taxon>Rhodospirillales</taxon>
        <taxon>Rhodospirillaceae</taxon>
        <taxon>Aerophototrophica</taxon>
    </lineage>
</organism>
<dbReference type="EMBL" id="CP051775">
    <property type="protein sequence ID" value="QJE72857.1"/>
    <property type="molecule type" value="Genomic_DNA"/>
</dbReference>
<evidence type="ECO:0000259" key="6">
    <source>
        <dbReference type="Pfam" id="PF02797"/>
    </source>
</evidence>
<dbReference type="InterPro" id="IPR012328">
    <property type="entry name" value="Chalcone/stilbene_synt_C"/>
</dbReference>
<dbReference type="SUPFAM" id="SSF53901">
    <property type="entry name" value="Thiolase-like"/>
    <property type="match status" value="2"/>
</dbReference>
<evidence type="ECO:0000256" key="4">
    <source>
        <dbReference type="PIRSR" id="PIRSR000451-1"/>
    </source>
</evidence>
<dbReference type="InterPro" id="IPR001099">
    <property type="entry name" value="Chalcone/stilbene_synt_N"/>
</dbReference>
<dbReference type="InterPro" id="IPR016039">
    <property type="entry name" value="Thiolase-like"/>
</dbReference>
<dbReference type="Pfam" id="PF00195">
    <property type="entry name" value="Chal_sti_synt_N"/>
    <property type="match status" value="1"/>
</dbReference>
<evidence type="ECO:0000313" key="8">
    <source>
        <dbReference type="Proteomes" id="UP000501891"/>
    </source>
</evidence>
<dbReference type="PIRSF" id="PIRSF000451">
    <property type="entry name" value="PKS_III"/>
    <property type="match status" value="1"/>
</dbReference>
<reference evidence="7" key="1">
    <citation type="submission" date="2020-04" db="EMBL/GenBank/DDBJ databases">
        <title>A desert anoxygenic phototrophic bacterium fixes CO2 using RubisCO under aerobic conditions.</title>
        <authorList>
            <person name="Tang K."/>
        </authorList>
    </citation>
    <scope>NUCLEOTIDE SEQUENCE [LARGE SCALE GENOMIC DNA]</scope>
    <source>
        <strain evidence="7">MIMtkB3</strain>
    </source>
</reference>
<evidence type="ECO:0000259" key="5">
    <source>
        <dbReference type="Pfam" id="PF00195"/>
    </source>
</evidence>
<dbReference type="Proteomes" id="UP000501891">
    <property type="component" value="Chromosome"/>
</dbReference>
<feature type="active site" description="Acyl-thioester intermediate" evidence="4">
    <location>
        <position position="142"/>
    </location>
</feature>
<dbReference type="GO" id="GO:0030639">
    <property type="term" value="P:polyketide biosynthetic process"/>
    <property type="evidence" value="ECO:0007669"/>
    <property type="project" value="TreeGrafter"/>
</dbReference>
<evidence type="ECO:0000256" key="2">
    <source>
        <dbReference type="ARBA" id="ARBA00022679"/>
    </source>
</evidence>
<dbReference type="InterPro" id="IPR011141">
    <property type="entry name" value="Polyketide_synthase_type-III"/>
</dbReference>
<dbReference type="AlphaFoldDB" id="A0A858R628"/>
<evidence type="ECO:0000256" key="1">
    <source>
        <dbReference type="ARBA" id="ARBA00005531"/>
    </source>
</evidence>
<comment type="similarity">
    <text evidence="1">Belongs to the thiolase-like superfamily. Chalcone/stilbene synthases family.</text>
</comment>
<sequence length="349" mass="37428">MMATARLIGMATATPPYRFPQELTRDAARQVFADRLRDFDRLAPVFTNAGIDARFSCVPIDWYMQPRGWPERNAVYLDSALDVLEQATRKALARADLQANAIDAILCVSSTGIATPSLDALLMERMGLRRDVQRLPVFGLGCAGGVIGLSRAANWAASMPGKTVLFLVVELCALSFRHNDLSKANVIATALFGDGGAACLFRADPDGRGPAVTAWGEHTWPDTLGIMGWSVEPDGMGVIFSQSIPALVRDRFGPVMETFLERNGHTRESLAGTVCHPGGAKVLDSLAEVLAPCHEGLGEAREVLREHGNMSAATALFVLERRIASGARGPHLMMALGPGFTAGMALLDL</sequence>
<accession>A0A858R628</accession>
<protein>
    <submittedName>
        <fullName evidence="7">Type III polyketide synthase</fullName>
    </submittedName>
</protein>
<name>A0A858R628_9PROT</name>
<feature type="domain" description="Chalcone/stilbene synthase N-terminal" evidence="5">
    <location>
        <begin position="72"/>
        <end position="205"/>
    </location>
</feature>
<dbReference type="Pfam" id="PF02797">
    <property type="entry name" value="Chal_sti_synt_C"/>
    <property type="match status" value="1"/>
</dbReference>
<feature type="domain" description="Chalcone/stilbene synthase C-terminal" evidence="6">
    <location>
        <begin position="221"/>
        <end position="324"/>
    </location>
</feature>
<dbReference type="CDD" id="cd00831">
    <property type="entry name" value="CHS_like"/>
    <property type="match status" value="1"/>
</dbReference>
<evidence type="ECO:0000256" key="3">
    <source>
        <dbReference type="ARBA" id="ARBA00023315"/>
    </source>
</evidence>
<dbReference type="PANTHER" id="PTHR11877">
    <property type="entry name" value="HYDROXYMETHYLGLUTARYL-COA SYNTHASE"/>
    <property type="match status" value="1"/>
</dbReference>
<dbReference type="KEGG" id="acru:HHL28_06910"/>
<dbReference type="GO" id="GO:0016747">
    <property type="term" value="F:acyltransferase activity, transferring groups other than amino-acyl groups"/>
    <property type="evidence" value="ECO:0007669"/>
    <property type="project" value="InterPro"/>
</dbReference>
<dbReference type="Gene3D" id="3.40.47.10">
    <property type="match status" value="2"/>
</dbReference>
<gene>
    <name evidence="7" type="ORF">HHL28_06910</name>
</gene>
<keyword evidence="8" id="KW-1185">Reference proteome</keyword>
<proteinExistence type="inferred from homology"/>
<keyword evidence="2" id="KW-0808">Transferase</keyword>
<keyword evidence="3" id="KW-0012">Acyltransferase</keyword>
<evidence type="ECO:0000313" key="7">
    <source>
        <dbReference type="EMBL" id="QJE72857.1"/>
    </source>
</evidence>